<dbReference type="RefSeq" id="WP_036784728.1">
    <property type="nucleotide sequence ID" value="NZ_AVBG01000009.1"/>
</dbReference>
<feature type="compositionally biased region" description="Basic and acidic residues" evidence="1">
    <location>
        <begin position="43"/>
        <end position="55"/>
    </location>
</feature>
<dbReference type="EMBL" id="AVBG01000009">
    <property type="protein sequence ID" value="KGP90971.1"/>
    <property type="molecule type" value="Genomic_DNA"/>
</dbReference>
<protein>
    <recommendedName>
        <fullName evidence="4">Sporulation protein</fullName>
    </recommendedName>
</protein>
<dbReference type="Pfam" id="PF09580">
    <property type="entry name" value="Spore_YhcN_YlaJ"/>
    <property type="match status" value="1"/>
</dbReference>
<dbReference type="PROSITE" id="PS51257">
    <property type="entry name" value="PROKAR_LIPOPROTEIN"/>
    <property type="match status" value="1"/>
</dbReference>
<feature type="region of interest" description="Disordered" evidence="1">
    <location>
        <begin position="23"/>
        <end position="107"/>
    </location>
</feature>
<accession>A0A0A2UWS3</accession>
<organism evidence="2 3">
    <name type="scientific">Pontibacillus chungwhensis BH030062</name>
    <dbReference type="NCBI Taxonomy" id="1385513"/>
    <lineage>
        <taxon>Bacteria</taxon>
        <taxon>Bacillati</taxon>
        <taxon>Bacillota</taxon>
        <taxon>Bacilli</taxon>
        <taxon>Bacillales</taxon>
        <taxon>Bacillaceae</taxon>
        <taxon>Pontibacillus</taxon>
    </lineage>
</organism>
<feature type="compositionally biased region" description="Basic and acidic residues" evidence="1">
    <location>
        <begin position="96"/>
        <end position="107"/>
    </location>
</feature>
<evidence type="ECO:0008006" key="4">
    <source>
        <dbReference type="Google" id="ProtNLM"/>
    </source>
</evidence>
<sequence>MKKEFMIGAVLSLGLLAGCGGADEESIQTELEPESLNSELEGQAEKNAKEDRNQDIGKNQPKFQTNIDTEYYQYELERSRPKNGEAQKEYPTTPTTDKDANSYNNKEYDKQSRVIGKRLSQSRYVKTAQVVVTNDAVLVAVEEPDRATYTRVDVAEKVRAALKEMPETKGKEIVVYTDERYWDRMKDLKSRINQDEQMPEGIDQFRDKNYK</sequence>
<gene>
    <name evidence="2" type="ORF">N780_02965</name>
</gene>
<dbReference type="eggNOG" id="ENOG5030CBS">
    <property type="taxonomic scope" value="Bacteria"/>
</dbReference>
<evidence type="ECO:0000313" key="3">
    <source>
        <dbReference type="Proteomes" id="UP000030153"/>
    </source>
</evidence>
<evidence type="ECO:0000313" key="2">
    <source>
        <dbReference type="EMBL" id="KGP90971.1"/>
    </source>
</evidence>
<proteinExistence type="predicted"/>
<dbReference type="AlphaFoldDB" id="A0A0A2UWS3"/>
<dbReference type="STRING" id="1385513.N780_02965"/>
<evidence type="ECO:0000256" key="1">
    <source>
        <dbReference type="SAM" id="MobiDB-lite"/>
    </source>
</evidence>
<feature type="compositionally biased region" description="Basic and acidic residues" evidence="1">
    <location>
        <begin position="75"/>
        <end position="88"/>
    </location>
</feature>
<keyword evidence="3" id="KW-1185">Reference proteome</keyword>
<feature type="compositionally biased region" description="Acidic residues" evidence="1">
    <location>
        <begin position="23"/>
        <end position="33"/>
    </location>
</feature>
<dbReference type="InterPro" id="IPR019076">
    <property type="entry name" value="Spore_lipoprot_YhcN/YlaJ-like"/>
</dbReference>
<comment type="caution">
    <text evidence="2">The sequence shown here is derived from an EMBL/GenBank/DDBJ whole genome shotgun (WGS) entry which is preliminary data.</text>
</comment>
<name>A0A0A2UWS3_9BACI</name>
<dbReference type="Proteomes" id="UP000030153">
    <property type="component" value="Unassembled WGS sequence"/>
</dbReference>
<feature type="region of interest" description="Disordered" evidence="1">
    <location>
        <begin position="192"/>
        <end position="211"/>
    </location>
</feature>
<reference evidence="2 3" key="1">
    <citation type="submission" date="2013-08" db="EMBL/GenBank/DDBJ databases">
        <title>Genome of Pontibacillus chungwhensis.</title>
        <authorList>
            <person name="Wang Q."/>
            <person name="Wang G."/>
        </authorList>
    </citation>
    <scope>NUCLEOTIDE SEQUENCE [LARGE SCALE GENOMIC DNA]</scope>
    <source>
        <strain evidence="2 3">BH030062</strain>
    </source>
</reference>